<comment type="cofactor">
    <cofactor evidence="1">
        <name>FMN</name>
        <dbReference type="ChEBI" id="CHEBI:58210"/>
    </cofactor>
</comment>
<dbReference type="FunFam" id="3.20.20.70:FF:000059">
    <property type="entry name" value="N-ethylmaleimide reductase, FMN-linked"/>
    <property type="match status" value="1"/>
</dbReference>
<keyword evidence="3" id="KW-0560">Oxidoreductase</keyword>
<protein>
    <submittedName>
        <fullName evidence="5">N-ethylmaleimide reductase</fullName>
    </submittedName>
</protein>
<keyword evidence="6" id="KW-1185">Reference proteome</keyword>
<dbReference type="RefSeq" id="WP_130287561.1">
    <property type="nucleotide sequence ID" value="NZ_SGXE01000005.1"/>
</dbReference>
<sequence length="373" mass="42146">MQTNQPLLQAYTMGDLQLKNRVVMAPMTRNRADNEENKPTALHQEYYKQRAGAGLIITEGSQVSERAVGYINTPGIHSDAQVEGWKKVTQAVHDEGGKIFIQLWHCGRMSHPKFHNGEKPLAPSAVNPNAQAYTPDGFEDTVTPKEMSIEEIKETIAEFKKAAENAKKANFDGVEIHSSNGYLFHQFFNKNANTRTDEYGGSILNRVRFFFETLDEIAKIWPQNRIGVRLNPSLHGSFGIEATEETIPTFDYIVEKLNDYDLAYLHLSEPFTDVSEVDFLVTDIALRYRPRYNGTLMINNGFDQESGNEVIEKENADLVAFGKPFISNPDLPERFALNAPIADWNEDLFYVPGAKGYTDYPTYKEQQMAASQS</sequence>
<dbReference type="InterPro" id="IPR001155">
    <property type="entry name" value="OxRdtase_FMN_N"/>
</dbReference>
<evidence type="ECO:0000256" key="1">
    <source>
        <dbReference type="ARBA" id="ARBA00001917"/>
    </source>
</evidence>
<name>A0A4Q7NZY6_9FLAO</name>
<dbReference type="GO" id="GO:0016628">
    <property type="term" value="F:oxidoreductase activity, acting on the CH-CH group of donors, NAD or NADP as acceptor"/>
    <property type="evidence" value="ECO:0007669"/>
    <property type="project" value="UniProtKB-ARBA"/>
</dbReference>
<reference evidence="5 6" key="1">
    <citation type="submission" date="2019-02" db="EMBL/GenBank/DDBJ databases">
        <title>Genomic Encyclopedia of Type Strains, Phase IV (KMG-IV): sequencing the most valuable type-strain genomes for metagenomic binning, comparative biology and taxonomic classification.</title>
        <authorList>
            <person name="Goeker M."/>
        </authorList>
    </citation>
    <scope>NUCLEOTIDE SEQUENCE [LARGE SCALE GENOMIC DNA]</scope>
    <source>
        <strain evidence="5 6">DSM 17196</strain>
    </source>
</reference>
<dbReference type="PANTHER" id="PTHR22893">
    <property type="entry name" value="NADH OXIDOREDUCTASE-RELATED"/>
    <property type="match status" value="1"/>
</dbReference>
<gene>
    <name evidence="5" type="ORF">EV197_3036</name>
</gene>
<evidence type="ECO:0000256" key="2">
    <source>
        <dbReference type="ARBA" id="ARBA00005979"/>
    </source>
</evidence>
<evidence type="ECO:0000256" key="3">
    <source>
        <dbReference type="ARBA" id="ARBA00023002"/>
    </source>
</evidence>
<dbReference type="InterPro" id="IPR013785">
    <property type="entry name" value="Aldolase_TIM"/>
</dbReference>
<dbReference type="EMBL" id="SGXE01000005">
    <property type="protein sequence ID" value="RZS91932.1"/>
    <property type="molecule type" value="Genomic_DNA"/>
</dbReference>
<dbReference type="GO" id="GO:0005829">
    <property type="term" value="C:cytosol"/>
    <property type="evidence" value="ECO:0007669"/>
    <property type="project" value="TreeGrafter"/>
</dbReference>
<dbReference type="Gene3D" id="3.20.20.70">
    <property type="entry name" value="Aldolase class I"/>
    <property type="match status" value="1"/>
</dbReference>
<feature type="domain" description="NADH:flavin oxidoreductase/NADH oxidase N-terminal" evidence="4">
    <location>
        <begin position="10"/>
        <end position="336"/>
    </location>
</feature>
<dbReference type="Pfam" id="PF00724">
    <property type="entry name" value="Oxidored_FMN"/>
    <property type="match status" value="1"/>
</dbReference>
<dbReference type="CDD" id="cd02933">
    <property type="entry name" value="OYE_like_FMN"/>
    <property type="match status" value="1"/>
</dbReference>
<dbReference type="GO" id="GO:0010181">
    <property type="term" value="F:FMN binding"/>
    <property type="evidence" value="ECO:0007669"/>
    <property type="project" value="InterPro"/>
</dbReference>
<evidence type="ECO:0000259" key="4">
    <source>
        <dbReference type="Pfam" id="PF00724"/>
    </source>
</evidence>
<dbReference type="InterPro" id="IPR045247">
    <property type="entry name" value="Oye-like"/>
</dbReference>
<dbReference type="AlphaFoldDB" id="A0A4Q7NZY6"/>
<dbReference type="Proteomes" id="UP000292262">
    <property type="component" value="Unassembled WGS sequence"/>
</dbReference>
<accession>A0A4Q7NZY6</accession>
<dbReference type="OrthoDB" id="9772736at2"/>
<organism evidence="5 6">
    <name type="scientific">Aquimarina brevivitae</name>
    <dbReference type="NCBI Taxonomy" id="323412"/>
    <lineage>
        <taxon>Bacteria</taxon>
        <taxon>Pseudomonadati</taxon>
        <taxon>Bacteroidota</taxon>
        <taxon>Flavobacteriia</taxon>
        <taxon>Flavobacteriales</taxon>
        <taxon>Flavobacteriaceae</taxon>
        <taxon>Aquimarina</taxon>
    </lineage>
</organism>
<evidence type="ECO:0000313" key="5">
    <source>
        <dbReference type="EMBL" id="RZS91932.1"/>
    </source>
</evidence>
<evidence type="ECO:0000313" key="6">
    <source>
        <dbReference type="Proteomes" id="UP000292262"/>
    </source>
</evidence>
<dbReference type="SUPFAM" id="SSF51395">
    <property type="entry name" value="FMN-linked oxidoreductases"/>
    <property type="match status" value="1"/>
</dbReference>
<dbReference type="PANTHER" id="PTHR22893:SF98">
    <property type="entry name" value="OXIDOREDUCTASE"/>
    <property type="match status" value="1"/>
</dbReference>
<comment type="similarity">
    <text evidence="2">Belongs to the NADH:flavin oxidoreductase/NADH oxidase family.</text>
</comment>
<proteinExistence type="inferred from homology"/>
<comment type="caution">
    <text evidence="5">The sequence shown here is derived from an EMBL/GenBank/DDBJ whole genome shotgun (WGS) entry which is preliminary data.</text>
</comment>